<dbReference type="Proteomes" id="UP000265645">
    <property type="component" value="Unassembled WGS sequence"/>
</dbReference>
<organism evidence="1 2">
    <name type="scientific">Staphylococcus aureus</name>
    <dbReference type="NCBI Taxonomy" id="1280"/>
    <lineage>
        <taxon>Bacteria</taxon>
        <taxon>Bacillati</taxon>
        <taxon>Bacillota</taxon>
        <taxon>Bacilli</taxon>
        <taxon>Bacillales</taxon>
        <taxon>Staphylococcaceae</taxon>
        <taxon>Staphylococcus</taxon>
    </lineage>
</organism>
<name>A0A9P2YZU5_STAAU</name>
<sequence>MIIIVTGLITYVTATFGRRIKDKGKLSINQVRNIQRKKYRKIGFNSYSKSVSNIAYYNMCKVFEELNYYTLVSKSGDKTHVDYKKRVYEIVQLPTFEFLLNFDDDLVFRNGHLAIYATSDVEMYEKLTDSVNVALSIAGFPNLNVSDIKREHGGSIVIYEIKDDNQRDGFDLTKGVVTV</sequence>
<dbReference type="EMBL" id="BDVT01000030">
    <property type="protein sequence ID" value="GBV21787.1"/>
    <property type="molecule type" value="Genomic_DNA"/>
</dbReference>
<reference evidence="2" key="1">
    <citation type="submission" date="2017-08" db="EMBL/GenBank/DDBJ databases">
        <title>Protection against atopic dermatitis through acquisition of Staphylococcus quorum-sensing agr mutations in the skin.</title>
        <authorList>
            <person name="Nakamura Y."/>
            <person name="Takahashi H."/>
            <person name="Takaya A."/>
            <person name="Inoue Y."/>
            <person name="Katayama Y."/>
            <person name="Kusuya Y."/>
            <person name="Shoji T."/>
            <person name="Takada S."/>
            <person name="Nakagawa S."/>
            <person name="Oguma R."/>
            <person name="Ozawa N."/>
            <person name="Yamaide F."/>
            <person name="Suzuki S."/>
            <person name="Villaruz A."/>
            <person name="Otto M."/>
            <person name="Matsue H."/>
            <person name="Nunez G."/>
            <person name="Shimojo N."/>
        </authorList>
    </citation>
    <scope>NUCLEOTIDE SEQUENCE [LARGE SCALE GENOMIC DNA]</scope>
    <source>
        <strain evidence="2">M1K003</strain>
    </source>
</reference>
<accession>A0A9P2YZU5</accession>
<evidence type="ECO:0000313" key="1">
    <source>
        <dbReference type="EMBL" id="GBV21787.1"/>
    </source>
</evidence>
<dbReference type="AlphaFoldDB" id="A0A9P2YZU5"/>
<proteinExistence type="predicted"/>
<evidence type="ECO:0000313" key="2">
    <source>
        <dbReference type="Proteomes" id="UP000265645"/>
    </source>
</evidence>
<comment type="caution">
    <text evidence="1">The sequence shown here is derived from an EMBL/GenBank/DDBJ whole genome shotgun (WGS) entry which is preliminary data.</text>
</comment>
<gene>
    <name evidence="1" type="ORF">M1K003_2810</name>
</gene>
<protein>
    <submittedName>
        <fullName evidence="1">Uncharacterized protein</fullName>
    </submittedName>
</protein>